<reference evidence="1 2" key="1">
    <citation type="submission" date="2015-09" db="EMBL/GenBank/DDBJ databases">
        <title>Sorangium comparison.</title>
        <authorList>
            <person name="Zaburannyi N."/>
            <person name="Bunk B."/>
            <person name="Overmann J."/>
            <person name="Mueller R."/>
        </authorList>
    </citation>
    <scope>NUCLEOTIDE SEQUENCE [LARGE SCALE GENOMIC DNA]</scope>
    <source>
        <strain evidence="1 2">So ceGT47</strain>
    </source>
</reference>
<accession>A0A4P2Q7T1</accession>
<name>A0A4P2Q7T1_SORCE</name>
<evidence type="ECO:0000313" key="2">
    <source>
        <dbReference type="Proteomes" id="UP000295781"/>
    </source>
</evidence>
<dbReference type="AlphaFoldDB" id="A0A4P2Q7T1"/>
<proteinExistence type="predicted"/>
<sequence>MRPIEPSLRARELGGRVSLVMHLHATAEQLQAADAHALPVLVRLKRLVDSG</sequence>
<dbReference type="EMBL" id="CP012670">
    <property type="protein sequence ID" value="AUX25540.1"/>
    <property type="molecule type" value="Genomic_DNA"/>
</dbReference>
<gene>
    <name evidence="1" type="ORF">SOCEGT47_060870</name>
</gene>
<protein>
    <submittedName>
        <fullName evidence="1">Uncharacterized protein</fullName>
    </submittedName>
</protein>
<dbReference type="Proteomes" id="UP000295781">
    <property type="component" value="Chromosome"/>
</dbReference>
<organism evidence="1 2">
    <name type="scientific">Sorangium cellulosum</name>
    <name type="common">Polyangium cellulosum</name>
    <dbReference type="NCBI Taxonomy" id="56"/>
    <lineage>
        <taxon>Bacteria</taxon>
        <taxon>Pseudomonadati</taxon>
        <taxon>Myxococcota</taxon>
        <taxon>Polyangia</taxon>
        <taxon>Polyangiales</taxon>
        <taxon>Polyangiaceae</taxon>
        <taxon>Sorangium</taxon>
    </lineage>
</organism>
<evidence type="ECO:0000313" key="1">
    <source>
        <dbReference type="EMBL" id="AUX25540.1"/>
    </source>
</evidence>